<evidence type="ECO:0000313" key="3">
    <source>
        <dbReference type="Proteomes" id="UP000245375"/>
    </source>
</evidence>
<comment type="caution">
    <text evidence="2">The sequence shown here is derived from an EMBL/GenBank/DDBJ whole genome shotgun (WGS) entry which is preliminary data.</text>
</comment>
<reference evidence="2 3" key="1">
    <citation type="submission" date="2018-05" db="EMBL/GenBank/DDBJ databases">
        <title>Algibacter marinivivus sp. nov., isolated from sample around a algae.</title>
        <authorList>
            <person name="Zhong X."/>
        </authorList>
    </citation>
    <scope>NUCLEOTIDE SEQUENCE [LARGE SCALE GENOMIC DNA]</scope>
    <source>
        <strain evidence="2 3">ZY111</strain>
    </source>
</reference>
<sequence>MSISYKTAVTDQELHQILELQQKNIPTSISEEEKQKEGFVTVHHSFELLKAMNSKCAHIIATSNNNVVGYALSMVKDFKEDIDVLKPMFTKIEANIPSTLKYIVMGQICIDKAFRKKGIFRGMYSKMRDEMKQEYNAIITEVDETNLRSLNAHHAIGFKMLYSYRSKLQNWEILKWDIS</sequence>
<evidence type="ECO:0000259" key="1">
    <source>
        <dbReference type="PROSITE" id="PS51186"/>
    </source>
</evidence>
<dbReference type="Proteomes" id="UP000245375">
    <property type="component" value="Unassembled WGS sequence"/>
</dbReference>
<keyword evidence="3" id="KW-1185">Reference proteome</keyword>
<keyword evidence="2" id="KW-0808">Transferase</keyword>
<feature type="domain" description="N-acetyltransferase" evidence="1">
    <location>
        <begin position="1"/>
        <end position="177"/>
    </location>
</feature>
<gene>
    <name evidence="2" type="ORF">DIS18_04050</name>
</gene>
<dbReference type="OrthoDB" id="5109343at2"/>
<reference evidence="3" key="3">
    <citation type="submission" date="2018-05" db="EMBL/GenBank/DDBJ databases">
        <authorList>
            <person name="Lu D."/>
        </authorList>
    </citation>
    <scope>NUCLEOTIDE SEQUENCE [LARGE SCALE GENOMIC DNA]</scope>
    <source>
        <strain evidence="3">ZY111</strain>
    </source>
</reference>
<dbReference type="Gene3D" id="3.40.630.30">
    <property type="match status" value="1"/>
</dbReference>
<name>A0A2U2X7J3_9FLAO</name>
<dbReference type="AlphaFoldDB" id="A0A2U2X7J3"/>
<dbReference type="RefSeq" id="WP_109351739.1">
    <property type="nucleotide sequence ID" value="NZ_QFRI01000001.1"/>
</dbReference>
<accession>A0A2U2X7J3</accession>
<dbReference type="InterPro" id="IPR016181">
    <property type="entry name" value="Acyl_CoA_acyltransferase"/>
</dbReference>
<dbReference type="GO" id="GO:0016747">
    <property type="term" value="F:acyltransferase activity, transferring groups other than amino-acyl groups"/>
    <property type="evidence" value="ECO:0007669"/>
    <property type="project" value="InterPro"/>
</dbReference>
<evidence type="ECO:0000313" key="2">
    <source>
        <dbReference type="EMBL" id="PWH83734.1"/>
    </source>
</evidence>
<dbReference type="PROSITE" id="PS51186">
    <property type="entry name" value="GNAT"/>
    <property type="match status" value="1"/>
</dbReference>
<dbReference type="SUPFAM" id="SSF55729">
    <property type="entry name" value="Acyl-CoA N-acyltransferases (Nat)"/>
    <property type="match status" value="1"/>
</dbReference>
<protein>
    <submittedName>
        <fullName evidence="2">N-acetyltransferase</fullName>
    </submittedName>
</protein>
<dbReference type="InterPro" id="IPR000182">
    <property type="entry name" value="GNAT_dom"/>
</dbReference>
<proteinExistence type="predicted"/>
<organism evidence="2 3">
    <name type="scientific">Algibacter marinivivus</name>
    <dbReference type="NCBI Taxonomy" id="2100723"/>
    <lineage>
        <taxon>Bacteria</taxon>
        <taxon>Pseudomonadati</taxon>
        <taxon>Bacteroidota</taxon>
        <taxon>Flavobacteriia</taxon>
        <taxon>Flavobacteriales</taxon>
        <taxon>Flavobacteriaceae</taxon>
        <taxon>Algibacter</taxon>
    </lineage>
</organism>
<dbReference type="Pfam" id="PF00583">
    <property type="entry name" value="Acetyltransf_1"/>
    <property type="match status" value="1"/>
</dbReference>
<reference evidence="3" key="2">
    <citation type="submission" date="2018-05" db="EMBL/GenBank/DDBJ databases">
        <title>Algibacter marinivivus sp. nov., isolated from sample around a algae.</title>
        <authorList>
            <person name="Lu D."/>
        </authorList>
    </citation>
    <scope>NUCLEOTIDE SEQUENCE [LARGE SCALE GENOMIC DNA]</scope>
    <source>
        <strain evidence="3">ZY111</strain>
    </source>
</reference>
<dbReference type="EMBL" id="QFRI01000001">
    <property type="protein sequence ID" value="PWH83734.1"/>
    <property type="molecule type" value="Genomic_DNA"/>
</dbReference>